<dbReference type="SUPFAM" id="SSF81886">
    <property type="entry name" value="Helical scaffold and wing domains of SecA"/>
    <property type="match status" value="1"/>
</dbReference>
<evidence type="ECO:0000256" key="16">
    <source>
        <dbReference type="RuleBase" id="RU003874"/>
    </source>
</evidence>
<dbReference type="SMART" id="SM00957">
    <property type="entry name" value="SecA_DEAD"/>
    <property type="match status" value="1"/>
</dbReference>
<keyword evidence="10 15" id="KW-0067">ATP-binding</keyword>
<evidence type="ECO:0000256" key="2">
    <source>
        <dbReference type="ARBA" id="ARBA00004170"/>
    </source>
</evidence>
<evidence type="ECO:0000256" key="7">
    <source>
        <dbReference type="ARBA" id="ARBA00022723"/>
    </source>
</evidence>
<evidence type="ECO:0000256" key="17">
    <source>
        <dbReference type="SAM" id="Coils"/>
    </source>
</evidence>
<keyword evidence="7" id="KW-0479">Metal-binding</keyword>
<dbReference type="InterPro" id="IPR000185">
    <property type="entry name" value="SecA"/>
</dbReference>
<dbReference type="EMBL" id="DSGB01000004">
    <property type="protein sequence ID" value="HER95834.1"/>
    <property type="molecule type" value="Genomic_DNA"/>
</dbReference>
<dbReference type="Gene3D" id="3.40.50.300">
    <property type="entry name" value="P-loop containing nucleotide triphosphate hydrolases"/>
    <property type="match status" value="2"/>
</dbReference>
<evidence type="ECO:0000256" key="5">
    <source>
        <dbReference type="ARBA" id="ARBA00022475"/>
    </source>
</evidence>
<dbReference type="SUPFAM" id="SSF52540">
    <property type="entry name" value="P-loop containing nucleoside triphosphate hydrolases"/>
    <property type="match status" value="2"/>
</dbReference>
<dbReference type="GO" id="GO:0043952">
    <property type="term" value="P:protein transport by the Sec complex"/>
    <property type="evidence" value="ECO:0007669"/>
    <property type="project" value="TreeGrafter"/>
</dbReference>
<dbReference type="InterPro" id="IPR036670">
    <property type="entry name" value="SecA_X-link_sf"/>
</dbReference>
<keyword evidence="12 15" id="KW-1278">Translocase</keyword>
<dbReference type="InterPro" id="IPR011130">
    <property type="entry name" value="SecA_preprotein_X-link_dom"/>
</dbReference>
<keyword evidence="14 15" id="KW-0472">Membrane</keyword>
<dbReference type="GO" id="GO:0065002">
    <property type="term" value="P:intracellular protein transmembrane transport"/>
    <property type="evidence" value="ECO:0007669"/>
    <property type="project" value="UniProtKB-UniRule"/>
</dbReference>
<dbReference type="Pfam" id="PF07516">
    <property type="entry name" value="SecA_SW"/>
    <property type="match status" value="1"/>
</dbReference>
<dbReference type="NCBIfam" id="TIGR00963">
    <property type="entry name" value="secA"/>
    <property type="match status" value="1"/>
</dbReference>
<dbReference type="InterPro" id="IPR044722">
    <property type="entry name" value="SecA_SF2_C"/>
</dbReference>
<dbReference type="AlphaFoldDB" id="A0A7V2B034"/>
<dbReference type="PANTHER" id="PTHR30612">
    <property type="entry name" value="SECA INNER MEMBRANE COMPONENT OF SEC PROTEIN SECRETION SYSTEM"/>
    <property type="match status" value="1"/>
</dbReference>
<evidence type="ECO:0000256" key="1">
    <source>
        <dbReference type="ARBA" id="ARBA00001947"/>
    </source>
</evidence>
<dbReference type="GO" id="GO:0031522">
    <property type="term" value="C:cell envelope Sec protein transport complex"/>
    <property type="evidence" value="ECO:0007669"/>
    <property type="project" value="TreeGrafter"/>
</dbReference>
<dbReference type="NCBIfam" id="NF009536">
    <property type="entry name" value="PRK12901.1"/>
    <property type="match status" value="1"/>
</dbReference>
<dbReference type="PROSITE" id="PS51196">
    <property type="entry name" value="SECA_MOTOR_DEAD"/>
    <property type="match status" value="1"/>
</dbReference>
<evidence type="ECO:0000256" key="4">
    <source>
        <dbReference type="ARBA" id="ARBA00022448"/>
    </source>
</evidence>
<comment type="similarity">
    <text evidence="3 15 16">Belongs to the SecA family.</text>
</comment>
<keyword evidence="5 15" id="KW-1003">Cell membrane</keyword>
<dbReference type="PROSITE" id="PS51192">
    <property type="entry name" value="HELICASE_ATP_BIND_1"/>
    <property type="match status" value="1"/>
</dbReference>
<dbReference type="GO" id="GO:0046872">
    <property type="term" value="F:metal ion binding"/>
    <property type="evidence" value="ECO:0007669"/>
    <property type="project" value="UniProtKB-KW"/>
</dbReference>
<evidence type="ECO:0000259" key="19">
    <source>
        <dbReference type="PROSITE" id="PS51192"/>
    </source>
</evidence>
<feature type="domain" description="Helicase C-terminal" evidence="20">
    <location>
        <begin position="642"/>
        <end position="813"/>
    </location>
</feature>
<dbReference type="GO" id="GO:0005886">
    <property type="term" value="C:plasma membrane"/>
    <property type="evidence" value="ECO:0007669"/>
    <property type="project" value="UniProtKB-SubCell"/>
</dbReference>
<feature type="region of interest" description="Disordered" evidence="18">
    <location>
        <begin position="1090"/>
        <end position="1133"/>
    </location>
</feature>
<feature type="compositionally biased region" description="Basic residues" evidence="18">
    <location>
        <begin position="1123"/>
        <end position="1133"/>
    </location>
</feature>
<dbReference type="PROSITE" id="PS01312">
    <property type="entry name" value="SECA"/>
    <property type="match status" value="1"/>
</dbReference>
<feature type="coiled-coil region" evidence="17">
    <location>
        <begin position="324"/>
        <end position="356"/>
    </location>
</feature>
<dbReference type="Gene3D" id="3.90.1440.10">
    <property type="entry name" value="SecA, preprotein cross-linking domain"/>
    <property type="match status" value="1"/>
</dbReference>
<dbReference type="InterPro" id="IPR001650">
    <property type="entry name" value="Helicase_C-like"/>
</dbReference>
<comment type="caution">
    <text evidence="22">The sequence shown here is derived from an EMBL/GenBank/DDBJ whole genome shotgun (WGS) entry which is preliminary data.</text>
</comment>
<feature type="coiled-coil region" evidence="17">
    <location>
        <begin position="447"/>
        <end position="511"/>
    </location>
</feature>
<evidence type="ECO:0000256" key="15">
    <source>
        <dbReference type="HAMAP-Rule" id="MF_01382"/>
    </source>
</evidence>
<gene>
    <name evidence="15 22" type="primary">secA</name>
    <name evidence="22" type="ORF">ENO59_04880</name>
</gene>
<dbReference type="InterPro" id="IPR004027">
    <property type="entry name" value="SEC_C_motif"/>
</dbReference>
<feature type="binding site" evidence="15">
    <location>
        <position position="719"/>
    </location>
    <ligand>
        <name>ATP</name>
        <dbReference type="ChEBI" id="CHEBI:30616"/>
    </ligand>
</feature>
<comment type="subunit">
    <text evidence="15">Monomer and homodimer. Part of the essential Sec protein translocation apparatus which comprises SecA, SecYEG and auxiliary proteins SecDF. Other proteins may also be involved.</text>
</comment>
<dbReference type="PROSITE" id="PS51194">
    <property type="entry name" value="HELICASE_CTER"/>
    <property type="match status" value="1"/>
</dbReference>
<dbReference type="InterPro" id="IPR014001">
    <property type="entry name" value="Helicase_ATP-bd"/>
</dbReference>
<dbReference type="Pfam" id="PF02810">
    <property type="entry name" value="SEC-C"/>
    <property type="match status" value="1"/>
</dbReference>
<evidence type="ECO:0000256" key="3">
    <source>
        <dbReference type="ARBA" id="ARBA00007650"/>
    </source>
</evidence>
<sequence length="1133" mass="130443">MFDFFKRFLGDRNERELRKLWPIVHQVNAYAEQFKALTDEELRAKTDEFKRRIREAVADIEARKAEIEAQLRGEMPDMSGDGHVEALLPEERERLYDELDELEKEWLERVEHTLDELLPEAFAVVKEACRRLLGKEWMAGGQKIVWDMVPFDVQILGGIVLHQGKIAEMKTGEGKTLVAVMPVYLNALAGRGVHVVTVNPYLAQRDAEWMGPIYEFLGLTVDVIDKYEPHSEGRRRAYQADITYGTNSEFGFDYLRDHSFVIDPDQLVQRGHHYAIVDEVDSVLIDEARTPLIISGPVPQSGDERFTELKPVIEKLVYLQQRLVAQLVAEAEQKLKERDEAEAAGDRKRAAALEEEAGLALLRVARGFPRNKRFMKLKAEPGVGTLLQRTEAFYLQENAKNMPFVDEVLYFALDEKNHTIELTEKGLDEIARIAGQDRDMFVLPDLGEETARIEQEYQQKLQQLETELAQRSDLSEEKRLNKLENDRRLLRKELEEKKRELYNRYAERAERLHAVEQLLRAYTLYEKDVEYIVQDGKVLIVDEHTGRVLPGRRYSDGLHQAIEAKEGVKVQAATQTYATITLQNYFRMYHKLAGMTGTAITEAEEFYKIYKLDVIVIPTHKPVIRVDHEDLVFRTKREKYNAVIEKIKAYHKKGQPVLVGTTSVEVSEMLSRMLKREGIPHNVLNARRDRAKQEALIVAQAGQRGAVTIATNMAGRGTDIKLGPGVKELGGLAIIGTERHESRRIDLQLRGRAGRQGDPGESQFYVSLEDDLMRLFGSERIARIMDRLKMEEGEVITHPWVTKSIERAQKKVEQNNFAIRKRQLEFDDVLDAQRRVIYGRRRHALTGERTSHDVLEMLRDVVTQIVERHYKEADLEAMREEVLRTLAFDYEIDRETFARLGEDGVTDHLYQAALDFYRRKREMLAQPFYERLQAFLNQDGLEHTPERVVVDFTDGRRILRAVARVDEALRTRGQEINNALERVALLHFIDEHWTEHLRELDELKEGINLRAFGQRDPLVEYKVEGFRLFQQTLDKINRDTISFIFRAGPLVETRPAVPAARTRRLDPSRAHVQHASVDSYGVKIGSPQAVPAPARQDPTAKEQPVVVGEKIGRNDPCPCGSGKKYKHCHGRNR</sequence>
<keyword evidence="8 15" id="KW-0547">Nucleotide-binding</keyword>
<comment type="catalytic activity">
    <reaction evidence="15">
        <text>ATP + H2O + cellular proteinSide 1 = ADP + phosphate + cellular proteinSide 2.</text>
        <dbReference type="EC" id="7.4.2.8"/>
    </reaction>
</comment>
<comment type="cofactor">
    <cofactor evidence="1">
        <name>Zn(2+)</name>
        <dbReference type="ChEBI" id="CHEBI:29105"/>
    </cofactor>
</comment>
<feature type="coiled-coil region" evidence="17">
    <location>
        <begin position="50"/>
        <end position="105"/>
    </location>
</feature>
<dbReference type="SUPFAM" id="SSF81767">
    <property type="entry name" value="Pre-protein crosslinking domain of SecA"/>
    <property type="match status" value="1"/>
</dbReference>
<comment type="subcellular location">
    <subcellularLocation>
        <location evidence="15">Cell membrane</location>
        <topology evidence="15">Peripheral membrane protein</topology>
        <orientation evidence="15">Cytoplasmic side</orientation>
    </subcellularLocation>
    <subcellularLocation>
        <location evidence="15">Cytoplasm</location>
    </subcellularLocation>
    <subcellularLocation>
        <location evidence="2">Membrane</location>
        <topology evidence="2">Peripheral membrane protein</topology>
    </subcellularLocation>
    <text evidence="15">Distribution is 50-50.</text>
</comment>
<dbReference type="Pfam" id="PF01043">
    <property type="entry name" value="SecA_PP_bind"/>
    <property type="match status" value="1"/>
</dbReference>
<dbReference type="PRINTS" id="PR00906">
    <property type="entry name" value="SECA"/>
</dbReference>
<evidence type="ECO:0000256" key="13">
    <source>
        <dbReference type="ARBA" id="ARBA00023010"/>
    </source>
</evidence>
<dbReference type="InterPro" id="IPR027417">
    <property type="entry name" value="P-loop_NTPase"/>
</dbReference>
<keyword evidence="9" id="KW-0862">Zinc</keyword>
<evidence type="ECO:0000256" key="14">
    <source>
        <dbReference type="ARBA" id="ARBA00023136"/>
    </source>
</evidence>
<keyword evidence="11 15" id="KW-0653">Protein transport</keyword>
<comment type="function">
    <text evidence="15">Part of the Sec protein translocase complex. Interacts with the SecYEG preprotein conducting channel. Has a central role in coupling the hydrolysis of ATP to the transfer of proteins into and across the cell membrane, serving as an ATP-driven molecular motor driving the stepwise translocation of polypeptide chains across the membrane.</text>
</comment>
<protein>
    <recommendedName>
        <fullName evidence="15 16">Protein translocase subunit SecA</fullName>
        <ecNumber evidence="15">7.4.2.8</ecNumber>
    </recommendedName>
</protein>
<dbReference type="GO" id="GO:0017038">
    <property type="term" value="P:protein import"/>
    <property type="evidence" value="ECO:0007669"/>
    <property type="project" value="InterPro"/>
</dbReference>
<dbReference type="EC" id="7.4.2.8" evidence="15"/>
<dbReference type="InterPro" id="IPR020937">
    <property type="entry name" value="SecA_CS"/>
</dbReference>
<dbReference type="PANTHER" id="PTHR30612:SF0">
    <property type="entry name" value="CHLOROPLAST PROTEIN-TRANSPORTING ATPASE"/>
    <property type="match status" value="1"/>
</dbReference>
<keyword evidence="4 15" id="KW-0813">Transport</keyword>
<dbReference type="GO" id="GO:0006605">
    <property type="term" value="P:protein targeting"/>
    <property type="evidence" value="ECO:0007669"/>
    <property type="project" value="UniProtKB-UniRule"/>
</dbReference>
<proteinExistence type="inferred from homology"/>
<evidence type="ECO:0000256" key="12">
    <source>
        <dbReference type="ARBA" id="ARBA00022967"/>
    </source>
</evidence>
<keyword evidence="17" id="KW-0175">Coiled coil</keyword>
<dbReference type="InterPro" id="IPR036266">
    <property type="entry name" value="SecA_Wing/Scaffold_sf"/>
</dbReference>
<dbReference type="GO" id="GO:0005524">
    <property type="term" value="F:ATP binding"/>
    <property type="evidence" value="ECO:0007669"/>
    <property type="project" value="UniProtKB-UniRule"/>
</dbReference>
<evidence type="ECO:0000256" key="6">
    <source>
        <dbReference type="ARBA" id="ARBA00022490"/>
    </source>
</evidence>
<dbReference type="GO" id="GO:0008564">
    <property type="term" value="F:protein-exporting ATPase activity"/>
    <property type="evidence" value="ECO:0007669"/>
    <property type="project" value="UniProtKB-EC"/>
</dbReference>
<accession>A0A7V2B034</accession>
<evidence type="ECO:0000256" key="10">
    <source>
        <dbReference type="ARBA" id="ARBA00022840"/>
    </source>
</evidence>
<evidence type="ECO:0000256" key="11">
    <source>
        <dbReference type="ARBA" id="ARBA00022927"/>
    </source>
</evidence>
<feature type="binding site" evidence="15">
    <location>
        <begin position="172"/>
        <end position="176"/>
    </location>
    <ligand>
        <name>ATP</name>
        <dbReference type="ChEBI" id="CHEBI:30616"/>
    </ligand>
</feature>
<reference evidence="22" key="1">
    <citation type="journal article" date="2020" name="mSystems">
        <title>Genome- and Community-Level Interaction Insights into Carbon Utilization and Element Cycling Functions of Hydrothermarchaeota in Hydrothermal Sediment.</title>
        <authorList>
            <person name="Zhou Z."/>
            <person name="Liu Y."/>
            <person name="Xu W."/>
            <person name="Pan J."/>
            <person name="Luo Z.H."/>
            <person name="Li M."/>
        </authorList>
    </citation>
    <scope>NUCLEOTIDE SEQUENCE [LARGE SCALE GENOMIC DNA]</scope>
    <source>
        <strain evidence="22">SpSt-143</strain>
    </source>
</reference>
<dbReference type="SMART" id="SM00490">
    <property type="entry name" value="HELICc"/>
    <property type="match status" value="1"/>
</dbReference>
<evidence type="ECO:0000259" key="20">
    <source>
        <dbReference type="PROSITE" id="PS51194"/>
    </source>
</evidence>
<name>A0A7V2B034_RHOMR</name>
<dbReference type="CDD" id="cd17928">
    <property type="entry name" value="DEXDc_SecA"/>
    <property type="match status" value="1"/>
</dbReference>
<feature type="domain" description="Helicase ATP-binding" evidence="19">
    <location>
        <begin position="156"/>
        <end position="316"/>
    </location>
</feature>
<evidence type="ECO:0000256" key="8">
    <source>
        <dbReference type="ARBA" id="ARBA00022741"/>
    </source>
</evidence>
<evidence type="ECO:0000313" key="22">
    <source>
        <dbReference type="EMBL" id="HER95834.1"/>
    </source>
</evidence>
<keyword evidence="13 15" id="KW-0811">Translocation</keyword>
<dbReference type="SMART" id="SM00958">
    <property type="entry name" value="SecA_PP_bind"/>
    <property type="match status" value="1"/>
</dbReference>
<dbReference type="Gene3D" id="1.10.3060.10">
    <property type="entry name" value="Helical scaffold and wing domains of SecA"/>
    <property type="match status" value="1"/>
</dbReference>
<dbReference type="InterPro" id="IPR014018">
    <property type="entry name" value="SecA_motor_DEAD"/>
</dbReference>
<dbReference type="CDD" id="cd18803">
    <property type="entry name" value="SF2_C_secA"/>
    <property type="match status" value="1"/>
</dbReference>
<organism evidence="22">
    <name type="scientific">Rhodothermus marinus</name>
    <name type="common">Rhodothermus obamensis</name>
    <dbReference type="NCBI Taxonomy" id="29549"/>
    <lineage>
        <taxon>Bacteria</taxon>
        <taxon>Pseudomonadati</taxon>
        <taxon>Rhodothermota</taxon>
        <taxon>Rhodothermia</taxon>
        <taxon>Rhodothermales</taxon>
        <taxon>Rhodothermaceae</taxon>
        <taxon>Rhodothermus</taxon>
    </lineage>
</organism>
<dbReference type="FunFam" id="3.40.50.300:FF:000246">
    <property type="entry name" value="Preprotein translocase subunit SecA"/>
    <property type="match status" value="1"/>
</dbReference>
<dbReference type="InterPro" id="IPR011116">
    <property type="entry name" value="SecA_Wing/Scaffold"/>
</dbReference>
<evidence type="ECO:0000259" key="21">
    <source>
        <dbReference type="PROSITE" id="PS51196"/>
    </source>
</evidence>
<evidence type="ECO:0000256" key="9">
    <source>
        <dbReference type="ARBA" id="ARBA00022833"/>
    </source>
</evidence>
<feature type="domain" description="SecA family profile" evidence="21">
    <location>
        <begin position="2"/>
        <end position="797"/>
    </location>
</feature>
<dbReference type="HAMAP" id="MF_01382">
    <property type="entry name" value="SecA"/>
    <property type="match status" value="1"/>
</dbReference>
<feature type="binding site" evidence="15">
    <location>
        <position position="154"/>
    </location>
    <ligand>
        <name>ATP</name>
        <dbReference type="ChEBI" id="CHEBI:30616"/>
    </ligand>
</feature>
<dbReference type="FunFam" id="3.40.50.300:FF:000429">
    <property type="entry name" value="Preprotein translocase subunit SecA"/>
    <property type="match status" value="1"/>
</dbReference>
<keyword evidence="6 15" id="KW-0963">Cytoplasm</keyword>
<dbReference type="Gene3D" id="3.10.450.50">
    <property type="match status" value="1"/>
</dbReference>
<evidence type="ECO:0000256" key="18">
    <source>
        <dbReference type="SAM" id="MobiDB-lite"/>
    </source>
</evidence>
<dbReference type="Pfam" id="PF21090">
    <property type="entry name" value="P-loop_SecA"/>
    <property type="match status" value="2"/>
</dbReference>
<dbReference type="Pfam" id="PF07517">
    <property type="entry name" value="SecA_DEAD"/>
    <property type="match status" value="1"/>
</dbReference>
<dbReference type="InterPro" id="IPR011115">
    <property type="entry name" value="SecA_DEAD"/>
</dbReference>
<dbReference type="GO" id="GO:0005829">
    <property type="term" value="C:cytosol"/>
    <property type="evidence" value="ECO:0007669"/>
    <property type="project" value="TreeGrafter"/>
</dbReference>